<keyword evidence="3" id="KW-1185">Reference proteome</keyword>
<accession>A0A9W8JFW6</accession>
<evidence type="ECO:0000313" key="2">
    <source>
        <dbReference type="EMBL" id="KAJ2932084.1"/>
    </source>
</evidence>
<dbReference type="EMBL" id="JANBPK010000782">
    <property type="protein sequence ID" value="KAJ2932084.1"/>
    <property type="molecule type" value="Genomic_DNA"/>
</dbReference>
<feature type="region of interest" description="Disordered" evidence="1">
    <location>
        <begin position="1"/>
        <end position="28"/>
    </location>
</feature>
<dbReference type="AlphaFoldDB" id="A0A9W8JFW6"/>
<protein>
    <submittedName>
        <fullName evidence="2">Uncharacterized protein</fullName>
    </submittedName>
</protein>
<evidence type="ECO:0000256" key="1">
    <source>
        <dbReference type="SAM" id="MobiDB-lite"/>
    </source>
</evidence>
<comment type="caution">
    <text evidence="2">The sequence shown here is derived from an EMBL/GenBank/DDBJ whole genome shotgun (WGS) entry which is preliminary data.</text>
</comment>
<reference evidence="2" key="1">
    <citation type="submission" date="2022-06" db="EMBL/GenBank/DDBJ databases">
        <title>Genome Sequence of Candolleomyces eurysporus.</title>
        <authorList>
            <person name="Buettner E."/>
        </authorList>
    </citation>
    <scope>NUCLEOTIDE SEQUENCE</scope>
    <source>
        <strain evidence="2">VTCC 930004</strain>
    </source>
</reference>
<feature type="non-terminal residue" evidence="2">
    <location>
        <position position="186"/>
    </location>
</feature>
<dbReference type="Proteomes" id="UP001140091">
    <property type="component" value="Unassembled WGS sequence"/>
</dbReference>
<gene>
    <name evidence="2" type="ORF">H1R20_g5018</name>
</gene>
<dbReference type="OrthoDB" id="10420792at2759"/>
<name>A0A9W8JFW6_9AGAR</name>
<organism evidence="2 3">
    <name type="scientific">Candolleomyces eurysporus</name>
    <dbReference type="NCBI Taxonomy" id="2828524"/>
    <lineage>
        <taxon>Eukaryota</taxon>
        <taxon>Fungi</taxon>
        <taxon>Dikarya</taxon>
        <taxon>Basidiomycota</taxon>
        <taxon>Agaricomycotina</taxon>
        <taxon>Agaricomycetes</taxon>
        <taxon>Agaricomycetidae</taxon>
        <taxon>Agaricales</taxon>
        <taxon>Agaricineae</taxon>
        <taxon>Psathyrellaceae</taxon>
        <taxon>Candolleomyces</taxon>
    </lineage>
</organism>
<proteinExistence type="predicted"/>
<sequence length="186" mass="19723">MLPPRKQRHPGALSFHPYSESSSLDSASDPLPASPASLASSSSLLSSSTLFLSSSFLPFSFLSPSANLALCSSLSLVPLLGMNSLNLLALNLPSILSPPTVSSSYKFTIRPTTLLGTDHFGNNFLSHLNVMSKSLRYTCTSCPGLNTTSPGFLANTRLSNASLHFTAFFTIAAYPSSRCCAMYAIC</sequence>
<evidence type="ECO:0000313" key="3">
    <source>
        <dbReference type="Proteomes" id="UP001140091"/>
    </source>
</evidence>